<dbReference type="PANTHER" id="PTHR12110">
    <property type="entry name" value="HYDROXYPYRUVATE ISOMERASE"/>
    <property type="match status" value="1"/>
</dbReference>
<dbReference type="SUPFAM" id="SSF51658">
    <property type="entry name" value="Xylose isomerase-like"/>
    <property type="match status" value="1"/>
</dbReference>
<dbReference type="GO" id="GO:0016853">
    <property type="term" value="F:isomerase activity"/>
    <property type="evidence" value="ECO:0007669"/>
    <property type="project" value="UniProtKB-KW"/>
</dbReference>
<dbReference type="InterPro" id="IPR013022">
    <property type="entry name" value="Xyl_isomerase-like_TIM-brl"/>
</dbReference>
<dbReference type="InterPro" id="IPR036237">
    <property type="entry name" value="Xyl_isomerase-like_sf"/>
</dbReference>
<reference evidence="3" key="1">
    <citation type="submission" date="2017-04" db="EMBL/GenBank/DDBJ databases">
        <authorList>
            <person name="Varghese N."/>
            <person name="Submissions S."/>
        </authorList>
    </citation>
    <scope>NUCLEOTIDE SEQUENCE [LARGE SCALE GENOMIC DNA]</scope>
    <source>
        <strain evidence="3">DSM 16537</strain>
    </source>
</reference>
<dbReference type="Pfam" id="PF01261">
    <property type="entry name" value="AP_endonuc_2"/>
    <property type="match status" value="1"/>
</dbReference>
<accession>A0A1W2H0X3</accession>
<dbReference type="AlphaFoldDB" id="A0A1W2H0X3"/>
<dbReference type="STRING" id="758820.SAMN00777080_1140"/>
<protein>
    <submittedName>
        <fullName evidence="2">Sugar phosphate isomerase/epimerase</fullName>
    </submittedName>
</protein>
<dbReference type="EMBL" id="LT838813">
    <property type="protein sequence ID" value="SMD42580.1"/>
    <property type="molecule type" value="Genomic_DNA"/>
</dbReference>
<gene>
    <name evidence="2" type="ORF">SAMN00777080_1140</name>
</gene>
<feature type="domain" description="Xylose isomerase-like TIM barrel" evidence="1">
    <location>
        <begin position="58"/>
        <end position="298"/>
    </location>
</feature>
<proteinExistence type="predicted"/>
<dbReference type="PANTHER" id="PTHR12110:SF41">
    <property type="entry name" value="INOSOSE DEHYDRATASE"/>
    <property type="match status" value="1"/>
</dbReference>
<dbReference type="Proteomes" id="UP000192333">
    <property type="component" value="Chromosome I"/>
</dbReference>
<dbReference type="InterPro" id="IPR050312">
    <property type="entry name" value="IolE/XylAMocC-like"/>
</dbReference>
<keyword evidence="2" id="KW-0413">Isomerase</keyword>
<dbReference type="Gene3D" id="3.20.20.150">
    <property type="entry name" value="Divalent-metal-dependent TIM barrel enzymes"/>
    <property type="match status" value="1"/>
</dbReference>
<evidence type="ECO:0000313" key="3">
    <source>
        <dbReference type="Proteomes" id="UP000192333"/>
    </source>
</evidence>
<sequence>MNRRKFIIKSTLSTAGLGLMPAFSHSNNMKIANTDFGVALFTLPKALSEDFEGTIRIISEMGYKELEFFGPYDFSDEGVKKSWNQLTPLLGFSGSGYFGHPYKETREILDRYGLKAPAIHVDLQTLEKNMGQVAEAANVLGHKYVGIAMIPEEMRPDLEGYKKTIDTFNRVGASAKKYGLTFFYHNHGYGHKEMEGVVPFDLILKNTDPELVKMELDVFWFAAAGVDSKKILKENPGRFPLLHIKDMSEAKTFTGDGGNPSEWMSLFPYLTDAGDGVLDLPGILKQAKKSGVKHFFLEKDNTPEFESALMRSFNFLSKLKL</sequence>
<evidence type="ECO:0000259" key="1">
    <source>
        <dbReference type="Pfam" id="PF01261"/>
    </source>
</evidence>
<evidence type="ECO:0000313" key="2">
    <source>
        <dbReference type="EMBL" id="SMD42580.1"/>
    </source>
</evidence>
<organism evidence="2 3">
    <name type="scientific">Aquiflexum balticum DSM 16537</name>
    <dbReference type="NCBI Taxonomy" id="758820"/>
    <lineage>
        <taxon>Bacteria</taxon>
        <taxon>Pseudomonadati</taxon>
        <taxon>Bacteroidota</taxon>
        <taxon>Cytophagia</taxon>
        <taxon>Cytophagales</taxon>
        <taxon>Cyclobacteriaceae</taxon>
        <taxon>Aquiflexum</taxon>
    </lineage>
</organism>
<name>A0A1W2H0X3_9BACT</name>
<dbReference type="OrthoDB" id="9798407at2"/>
<keyword evidence="3" id="KW-1185">Reference proteome</keyword>